<accession>A0A8J4QE45</accession>
<evidence type="ECO:0000313" key="1">
    <source>
        <dbReference type="EMBL" id="KAF3949251.1"/>
    </source>
</evidence>
<reference evidence="1" key="1">
    <citation type="submission" date="2020-03" db="EMBL/GenBank/DDBJ databases">
        <title>Castanea mollissima Vanexum genome sequencing.</title>
        <authorList>
            <person name="Staton M."/>
        </authorList>
    </citation>
    <scope>NUCLEOTIDE SEQUENCE</scope>
    <source>
        <tissue evidence="1">Leaf</tissue>
    </source>
</reference>
<proteinExistence type="predicted"/>
<name>A0A8J4QE45_9ROSI</name>
<gene>
    <name evidence="1" type="ORF">CMV_024858</name>
</gene>
<dbReference type="OrthoDB" id="1798375at2759"/>
<organism evidence="1 2">
    <name type="scientific">Castanea mollissima</name>
    <name type="common">Chinese chestnut</name>
    <dbReference type="NCBI Taxonomy" id="60419"/>
    <lineage>
        <taxon>Eukaryota</taxon>
        <taxon>Viridiplantae</taxon>
        <taxon>Streptophyta</taxon>
        <taxon>Embryophyta</taxon>
        <taxon>Tracheophyta</taxon>
        <taxon>Spermatophyta</taxon>
        <taxon>Magnoliopsida</taxon>
        <taxon>eudicotyledons</taxon>
        <taxon>Gunneridae</taxon>
        <taxon>Pentapetalae</taxon>
        <taxon>rosids</taxon>
        <taxon>fabids</taxon>
        <taxon>Fagales</taxon>
        <taxon>Fagaceae</taxon>
        <taxon>Castanea</taxon>
    </lineage>
</organism>
<evidence type="ECO:0000313" key="2">
    <source>
        <dbReference type="Proteomes" id="UP000737018"/>
    </source>
</evidence>
<dbReference type="Proteomes" id="UP000737018">
    <property type="component" value="Unassembled WGS sequence"/>
</dbReference>
<comment type="caution">
    <text evidence="1">The sequence shown here is derived from an EMBL/GenBank/DDBJ whole genome shotgun (WGS) entry which is preliminary data.</text>
</comment>
<dbReference type="AlphaFoldDB" id="A0A8J4QE45"/>
<keyword evidence="2" id="KW-1185">Reference proteome</keyword>
<dbReference type="EMBL" id="JRKL02006227">
    <property type="protein sequence ID" value="KAF3949251.1"/>
    <property type="molecule type" value="Genomic_DNA"/>
</dbReference>
<protein>
    <submittedName>
        <fullName evidence="1">Uncharacterized protein</fullName>
    </submittedName>
</protein>
<sequence length="85" mass="9824">MDMAFPSLLLVSFVTGIYFLSLIPFPRGWMRWMAILVLCLICQYGAQIQNQALFLPRPRARPRHERGDAGGQTRLAKIILYKDDR</sequence>